<dbReference type="STRING" id="765912.Thimo_1449"/>
<dbReference type="KEGG" id="tmb:Thimo_1449"/>
<dbReference type="PATRIC" id="fig|765912.4.peg.1416"/>
<dbReference type="EMBL" id="CP003051">
    <property type="protein sequence ID" value="AGA90239.1"/>
    <property type="molecule type" value="Genomic_DNA"/>
</dbReference>
<dbReference type="RefSeq" id="WP_015280381.1">
    <property type="nucleotide sequence ID" value="NC_019940.1"/>
</dbReference>
<evidence type="ECO:0000256" key="2">
    <source>
        <dbReference type="SAM" id="Phobius"/>
    </source>
</evidence>
<feature type="transmembrane region" description="Helical" evidence="2">
    <location>
        <begin position="163"/>
        <end position="186"/>
    </location>
</feature>
<evidence type="ECO:0008006" key="5">
    <source>
        <dbReference type="Google" id="ProtNLM"/>
    </source>
</evidence>
<gene>
    <name evidence="3" type="ORF">Thimo_1449</name>
</gene>
<accession>L0GY55</accession>
<dbReference type="Pfam" id="PF13469">
    <property type="entry name" value="Sulfotransfer_3"/>
    <property type="match status" value="1"/>
</dbReference>
<dbReference type="InterPro" id="IPR027417">
    <property type="entry name" value="P-loop_NTPase"/>
</dbReference>
<evidence type="ECO:0000313" key="3">
    <source>
        <dbReference type="EMBL" id="AGA90239.1"/>
    </source>
</evidence>
<organism evidence="3 4">
    <name type="scientific">Thioflavicoccus mobilis 8321</name>
    <dbReference type="NCBI Taxonomy" id="765912"/>
    <lineage>
        <taxon>Bacteria</taxon>
        <taxon>Pseudomonadati</taxon>
        <taxon>Pseudomonadota</taxon>
        <taxon>Gammaproteobacteria</taxon>
        <taxon>Chromatiales</taxon>
        <taxon>Chromatiaceae</taxon>
        <taxon>Thioflavicoccus</taxon>
    </lineage>
</organism>
<evidence type="ECO:0000313" key="4">
    <source>
        <dbReference type="Proteomes" id="UP000010816"/>
    </source>
</evidence>
<keyword evidence="2" id="KW-0812">Transmembrane</keyword>
<dbReference type="SUPFAM" id="SSF52540">
    <property type="entry name" value="P-loop containing nucleoside triphosphate hydrolases"/>
    <property type="match status" value="1"/>
</dbReference>
<sequence length="418" mass="47105">MLQLFLATTARVLSLLATSLVPRRRAASGAWSWRRTLVMIGFLPLFLLVQGIHWLGFALDEILFRGYRRVQVRAPLFVLGVPRSGTTHLHRVLAEDPQLTTFSTWECLFAPSVTERRFWLALARLDRLVGAPAARLIAWLETHAFGDLEAIHPMRLADPEEDYFALTPVLACFILVLPFPRLGLLWRMGSFDRDMPTGERERLLDFYEGCLKRHLYVHGTDKRLLSKNAAFAPLAGSLAERFPDARFIACLRPPAETLPSQLSSLRSGIDLFEVEALVPDFEARLLDQLAFYYENLHAVLTRLPAEQRVWIEMRALGAGLTATVEDAYRRFGLTIGPTFRARLALAQEKANRYRSRHRHADGLTDASADLIAELLATRFEALYERFGLATGQAPESIPPSTRATARRLRPSLQTSGST</sequence>
<dbReference type="AlphaFoldDB" id="L0GY55"/>
<protein>
    <recommendedName>
        <fullName evidence="5">Sulfotransferase family protein</fullName>
    </recommendedName>
</protein>
<keyword evidence="2" id="KW-0472">Membrane</keyword>
<keyword evidence="4" id="KW-1185">Reference proteome</keyword>
<feature type="region of interest" description="Disordered" evidence="1">
    <location>
        <begin position="393"/>
        <end position="418"/>
    </location>
</feature>
<dbReference type="InterPro" id="IPR052736">
    <property type="entry name" value="Stf3_sulfotransferase"/>
</dbReference>
<evidence type="ECO:0000256" key="1">
    <source>
        <dbReference type="SAM" id="MobiDB-lite"/>
    </source>
</evidence>
<dbReference type="eggNOG" id="COG0438">
    <property type="taxonomic scope" value="Bacteria"/>
</dbReference>
<proteinExistence type="predicted"/>
<dbReference type="Gene3D" id="3.40.50.300">
    <property type="entry name" value="P-loop containing nucleotide triphosphate hydrolases"/>
    <property type="match status" value="1"/>
</dbReference>
<name>L0GY55_9GAMM</name>
<dbReference type="OrthoDB" id="9777890at2"/>
<dbReference type="PANTHER" id="PTHR36451">
    <property type="entry name" value="PAPS-DEPENDENT SULFOTRANSFERASE STF3"/>
    <property type="match status" value="1"/>
</dbReference>
<dbReference type="HOGENOM" id="CLU_059160_0_0_6"/>
<dbReference type="Proteomes" id="UP000010816">
    <property type="component" value="Chromosome"/>
</dbReference>
<feature type="transmembrane region" description="Helical" evidence="2">
    <location>
        <begin position="36"/>
        <end position="59"/>
    </location>
</feature>
<reference evidence="3 4" key="1">
    <citation type="submission" date="2011-09" db="EMBL/GenBank/DDBJ databases">
        <title>Complete sequence of chromosome of Thioflavicoccus mobilis 8321.</title>
        <authorList>
            <consortium name="US DOE Joint Genome Institute"/>
            <person name="Lucas S."/>
            <person name="Han J."/>
            <person name="Lapidus A."/>
            <person name="Cheng J.-F."/>
            <person name="Goodwin L."/>
            <person name="Pitluck S."/>
            <person name="Peters L."/>
            <person name="Ovchinnikova G."/>
            <person name="Lu M."/>
            <person name="Detter J.C."/>
            <person name="Han C."/>
            <person name="Tapia R."/>
            <person name="Land M."/>
            <person name="Hauser L."/>
            <person name="Kyrpides N."/>
            <person name="Ivanova N."/>
            <person name="Pagani I."/>
            <person name="Vogl K."/>
            <person name="Liu Z."/>
            <person name="Imhoff J."/>
            <person name="Thiel V."/>
            <person name="Frigaard N.-U."/>
            <person name="Bryant D."/>
            <person name="Woyke T."/>
        </authorList>
    </citation>
    <scope>NUCLEOTIDE SEQUENCE [LARGE SCALE GENOMIC DNA]</scope>
    <source>
        <strain evidence="3 4">8321</strain>
    </source>
</reference>
<keyword evidence="2" id="KW-1133">Transmembrane helix</keyword>
<dbReference type="PANTHER" id="PTHR36451:SF1">
    <property type="entry name" value="OMEGA-HYDROXY-BETA-DIHYDROMENAQUINONE-9 SULFOTRANSFERASE STF3"/>
    <property type="match status" value="1"/>
</dbReference>